<dbReference type="Proteomes" id="UP000654075">
    <property type="component" value="Unassembled WGS sequence"/>
</dbReference>
<reference evidence="3" key="1">
    <citation type="submission" date="2021-02" db="EMBL/GenBank/DDBJ databases">
        <authorList>
            <person name="Dougan E. K."/>
            <person name="Rhodes N."/>
            <person name="Thang M."/>
            <person name="Chan C."/>
        </authorList>
    </citation>
    <scope>NUCLEOTIDE SEQUENCE</scope>
</reference>
<feature type="non-terminal residue" evidence="3">
    <location>
        <position position="111"/>
    </location>
</feature>
<gene>
    <name evidence="3" type="ORF">PGLA1383_LOCUS11111</name>
</gene>
<dbReference type="PANTHER" id="PTHR47016">
    <property type="entry name" value="ATP-DEPENDENT CLP PROTEASE ATP-BINDING SUBUNIT CLPT1, CHLOROPLASTIC"/>
    <property type="match status" value="1"/>
</dbReference>
<dbReference type="EMBL" id="CAJNNV010005694">
    <property type="protein sequence ID" value="CAE8592458.1"/>
    <property type="molecule type" value="Genomic_DNA"/>
</dbReference>
<dbReference type="AlphaFoldDB" id="A0A813E4E9"/>
<proteinExistence type="predicted"/>
<dbReference type="PROSITE" id="PS51903">
    <property type="entry name" value="CLP_R"/>
    <property type="match status" value="1"/>
</dbReference>
<keyword evidence="4" id="KW-1185">Reference proteome</keyword>
<evidence type="ECO:0000313" key="4">
    <source>
        <dbReference type="Proteomes" id="UP000654075"/>
    </source>
</evidence>
<feature type="non-terminal residue" evidence="3">
    <location>
        <position position="1"/>
    </location>
</feature>
<dbReference type="Gene3D" id="1.10.1780.10">
    <property type="entry name" value="Clp, N-terminal domain"/>
    <property type="match status" value="1"/>
</dbReference>
<dbReference type="InterPro" id="IPR004176">
    <property type="entry name" value="Clp_R_N"/>
</dbReference>
<organism evidence="3 4">
    <name type="scientific">Polarella glacialis</name>
    <name type="common">Dinoflagellate</name>
    <dbReference type="NCBI Taxonomy" id="89957"/>
    <lineage>
        <taxon>Eukaryota</taxon>
        <taxon>Sar</taxon>
        <taxon>Alveolata</taxon>
        <taxon>Dinophyceae</taxon>
        <taxon>Suessiales</taxon>
        <taxon>Suessiaceae</taxon>
        <taxon>Polarella</taxon>
    </lineage>
</organism>
<sequence length="111" mass="11851">VGVVADAAGPSAKVLRKLNVTLKDTRKTVEEMVGRGSGMVSVEIPFTPAAKRVLSDGVEEARKLNSNTIDTAHILLALIKEDNGNAVKILEKLGVDTSKVPEEITKELSEK</sequence>
<dbReference type="PANTHER" id="PTHR47016:SF5">
    <property type="entry name" value="CLP DOMAIN SUPERFAMILY PROTEIN"/>
    <property type="match status" value="1"/>
</dbReference>
<evidence type="ECO:0000259" key="2">
    <source>
        <dbReference type="PROSITE" id="PS51903"/>
    </source>
</evidence>
<evidence type="ECO:0000313" key="3">
    <source>
        <dbReference type="EMBL" id="CAE8592458.1"/>
    </source>
</evidence>
<dbReference type="InterPro" id="IPR044217">
    <property type="entry name" value="CLPT1/2"/>
</dbReference>
<name>A0A813E4E9_POLGL</name>
<accession>A0A813E4E9</accession>
<feature type="domain" description="Clp R" evidence="2">
    <location>
        <begin position="1"/>
        <end position="110"/>
    </location>
</feature>
<dbReference type="SUPFAM" id="SSF81923">
    <property type="entry name" value="Double Clp-N motif"/>
    <property type="match status" value="1"/>
</dbReference>
<protein>
    <recommendedName>
        <fullName evidence="2">Clp R domain-containing protein</fullName>
    </recommendedName>
</protein>
<dbReference type="OrthoDB" id="47330at2759"/>
<dbReference type="InterPro" id="IPR036628">
    <property type="entry name" value="Clp_N_dom_sf"/>
</dbReference>
<dbReference type="Pfam" id="PF02861">
    <property type="entry name" value="Clp_N"/>
    <property type="match status" value="1"/>
</dbReference>
<comment type="caution">
    <text evidence="3">The sequence shown here is derived from an EMBL/GenBank/DDBJ whole genome shotgun (WGS) entry which is preliminary data.</text>
</comment>
<keyword evidence="1" id="KW-0677">Repeat</keyword>
<evidence type="ECO:0000256" key="1">
    <source>
        <dbReference type="PROSITE-ProRule" id="PRU01251"/>
    </source>
</evidence>